<name>A0A3D5QCK1_FLESI</name>
<dbReference type="InterPro" id="IPR032466">
    <property type="entry name" value="Metal_Hydrolase"/>
</dbReference>
<organism evidence="1 2">
    <name type="scientific">Flexistipes sinusarabici</name>
    <dbReference type="NCBI Taxonomy" id="2352"/>
    <lineage>
        <taxon>Bacteria</taxon>
        <taxon>Pseudomonadati</taxon>
        <taxon>Deferribacterota</taxon>
        <taxon>Deferribacteres</taxon>
        <taxon>Deferribacterales</taxon>
        <taxon>Flexistipitaceae</taxon>
        <taxon>Flexistipes</taxon>
    </lineage>
</organism>
<dbReference type="AlphaFoldDB" id="A0A3D5QCK1"/>
<dbReference type="Gene3D" id="3.20.20.140">
    <property type="entry name" value="Metal-dependent hydrolases"/>
    <property type="match status" value="1"/>
</dbReference>
<dbReference type="GO" id="GO:0004038">
    <property type="term" value="F:allantoinase activity"/>
    <property type="evidence" value="ECO:0007669"/>
    <property type="project" value="TreeGrafter"/>
</dbReference>
<dbReference type="GO" id="GO:0006145">
    <property type="term" value="P:purine nucleobase catabolic process"/>
    <property type="evidence" value="ECO:0007669"/>
    <property type="project" value="TreeGrafter"/>
</dbReference>
<dbReference type="Proteomes" id="UP000262325">
    <property type="component" value="Unassembled WGS sequence"/>
</dbReference>
<dbReference type="GO" id="GO:0005737">
    <property type="term" value="C:cytoplasm"/>
    <property type="evidence" value="ECO:0007669"/>
    <property type="project" value="TreeGrafter"/>
</dbReference>
<proteinExistence type="predicted"/>
<dbReference type="InterPro" id="IPR050138">
    <property type="entry name" value="DHOase/Allantoinase_Hydrolase"/>
</dbReference>
<dbReference type="PANTHER" id="PTHR43668">
    <property type="entry name" value="ALLANTOINASE"/>
    <property type="match status" value="1"/>
</dbReference>
<evidence type="ECO:0000313" key="2">
    <source>
        <dbReference type="Proteomes" id="UP000262325"/>
    </source>
</evidence>
<gene>
    <name evidence="1" type="ORF">DHM44_06890</name>
</gene>
<dbReference type="EMBL" id="DPPF01000140">
    <property type="protein sequence ID" value="HCW93390.1"/>
    <property type="molecule type" value="Genomic_DNA"/>
</dbReference>
<dbReference type="PANTHER" id="PTHR43668:SF2">
    <property type="entry name" value="ALLANTOINASE"/>
    <property type="match status" value="1"/>
</dbReference>
<protein>
    <submittedName>
        <fullName evidence="1">Dihydroorotase</fullName>
    </submittedName>
</protein>
<accession>A0A3D5QCK1</accession>
<sequence>LIRRAKDQGLNVTCEAAPHHFTFTEEELLNYDTNYKMNPPLRTKEDVICIKEALKDG</sequence>
<reference evidence="1 2" key="1">
    <citation type="journal article" date="2018" name="Nat. Biotechnol.">
        <title>A standardized bacterial taxonomy based on genome phylogeny substantially revises the tree of life.</title>
        <authorList>
            <person name="Parks D.H."/>
            <person name="Chuvochina M."/>
            <person name="Waite D.W."/>
            <person name="Rinke C."/>
            <person name="Skarshewski A."/>
            <person name="Chaumeil P.A."/>
            <person name="Hugenholtz P."/>
        </authorList>
    </citation>
    <scope>NUCLEOTIDE SEQUENCE [LARGE SCALE GENOMIC DNA]</scope>
    <source>
        <strain evidence="1">UBA8672</strain>
    </source>
</reference>
<dbReference type="SUPFAM" id="SSF51556">
    <property type="entry name" value="Metallo-dependent hydrolases"/>
    <property type="match status" value="1"/>
</dbReference>
<feature type="non-terminal residue" evidence="1">
    <location>
        <position position="57"/>
    </location>
</feature>
<feature type="non-terminal residue" evidence="1">
    <location>
        <position position="1"/>
    </location>
</feature>
<evidence type="ECO:0000313" key="1">
    <source>
        <dbReference type="EMBL" id="HCW93390.1"/>
    </source>
</evidence>
<comment type="caution">
    <text evidence="1">The sequence shown here is derived from an EMBL/GenBank/DDBJ whole genome shotgun (WGS) entry which is preliminary data.</text>
</comment>